<evidence type="ECO:0000313" key="3">
    <source>
        <dbReference type="EMBL" id="GFA38001.1"/>
    </source>
</evidence>
<feature type="domain" description="Telomere repeat-binding protein 1-6-like ubiquitin-like" evidence="2">
    <location>
        <begin position="19"/>
        <end position="86"/>
    </location>
</feature>
<dbReference type="Pfam" id="PF23603">
    <property type="entry name" value="Ubiquitin_TPR1"/>
    <property type="match status" value="1"/>
</dbReference>
<proteinExistence type="predicted"/>
<dbReference type="InterPro" id="IPR029071">
    <property type="entry name" value="Ubiquitin-like_domsf"/>
</dbReference>
<dbReference type="SUPFAM" id="SSF54236">
    <property type="entry name" value="Ubiquitin-like"/>
    <property type="match status" value="1"/>
</dbReference>
<keyword evidence="1" id="KW-0238">DNA-binding</keyword>
<dbReference type="PANTHER" id="PTHR21717">
    <property type="entry name" value="TELOMERIC REPEAT BINDING PROTEIN"/>
    <property type="match status" value="1"/>
</dbReference>
<dbReference type="GO" id="GO:0043565">
    <property type="term" value="F:sequence-specific DNA binding"/>
    <property type="evidence" value="ECO:0007669"/>
    <property type="project" value="UniProtKB-ARBA"/>
</dbReference>
<evidence type="ECO:0000256" key="1">
    <source>
        <dbReference type="ARBA" id="ARBA00023125"/>
    </source>
</evidence>
<dbReference type="InterPro" id="IPR031105">
    <property type="entry name" value="TRP_plant"/>
</dbReference>
<gene>
    <name evidence="3" type="ORF">Tci_609973</name>
</gene>
<dbReference type="EMBL" id="BKCJ010414069">
    <property type="protein sequence ID" value="GFA38001.1"/>
    <property type="molecule type" value="Genomic_DNA"/>
</dbReference>
<protein>
    <recommendedName>
        <fullName evidence="2">Telomere repeat-binding protein 1-6-like ubiquitin-like domain-containing protein</fullName>
    </recommendedName>
</protein>
<sequence length="252" mass="27538">AATSPVSSHKSSFQSKDGHVKFSIKSFTVPELYIEMPETSTVGSLKMAVMKAVTKILGGELDVGVLFQGKKVRDENQTLQQTGITFDSDTLGFMLEPNHPEGSSSPVQKEPPLVLPSDRHQPLISCPASPIIDVGSLDDPPVPISLENKYQSEQESKSLLPEALTKEIERRTRRPFSVTEVEALVEAVENLGTGSISPQQGRGEPVPQDLLDRVLAAHSFWSQNQSKLVGKHQSELLQTVGTPVKVCLEFER</sequence>
<reference evidence="3" key="1">
    <citation type="journal article" date="2019" name="Sci. Rep.">
        <title>Draft genome of Tanacetum cinerariifolium, the natural source of mosquito coil.</title>
        <authorList>
            <person name="Yamashiro T."/>
            <person name="Shiraishi A."/>
            <person name="Satake H."/>
            <person name="Nakayama K."/>
        </authorList>
    </citation>
    <scope>NUCLEOTIDE SEQUENCE</scope>
</reference>
<dbReference type="Gene3D" id="1.10.246.220">
    <property type="match status" value="2"/>
</dbReference>
<comment type="caution">
    <text evidence="3">The sequence shown here is derived from an EMBL/GenBank/DDBJ whole genome shotgun (WGS) entry which is preliminary data.</text>
</comment>
<name>A0A699JHB3_TANCI</name>
<dbReference type="PANTHER" id="PTHR21717:SF74">
    <property type="entry name" value="TRF-LIKE 9-RELATED"/>
    <property type="match status" value="1"/>
</dbReference>
<accession>A0A699JHB3</accession>
<feature type="non-terminal residue" evidence="3">
    <location>
        <position position="1"/>
    </location>
</feature>
<dbReference type="InterPro" id="IPR057625">
    <property type="entry name" value="TPR1-6-like_ubiquitin"/>
</dbReference>
<organism evidence="3">
    <name type="scientific">Tanacetum cinerariifolium</name>
    <name type="common">Dalmatian daisy</name>
    <name type="synonym">Chrysanthemum cinerariifolium</name>
    <dbReference type="NCBI Taxonomy" id="118510"/>
    <lineage>
        <taxon>Eukaryota</taxon>
        <taxon>Viridiplantae</taxon>
        <taxon>Streptophyta</taxon>
        <taxon>Embryophyta</taxon>
        <taxon>Tracheophyta</taxon>
        <taxon>Spermatophyta</taxon>
        <taxon>Magnoliopsida</taxon>
        <taxon>eudicotyledons</taxon>
        <taxon>Gunneridae</taxon>
        <taxon>Pentapetalae</taxon>
        <taxon>asterids</taxon>
        <taxon>campanulids</taxon>
        <taxon>Asterales</taxon>
        <taxon>Asteraceae</taxon>
        <taxon>Asteroideae</taxon>
        <taxon>Anthemideae</taxon>
        <taxon>Anthemidinae</taxon>
        <taxon>Tanacetum</taxon>
    </lineage>
</organism>
<evidence type="ECO:0000259" key="2">
    <source>
        <dbReference type="Pfam" id="PF23603"/>
    </source>
</evidence>
<dbReference type="AlphaFoldDB" id="A0A699JHB3"/>